<dbReference type="InterPro" id="IPR044715">
    <property type="entry name" value="WDR86-like"/>
</dbReference>
<evidence type="ECO:0000313" key="1">
    <source>
        <dbReference type="EMBL" id="PRQ44787.1"/>
    </source>
</evidence>
<dbReference type="PANTHER" id="PTHR44489:SF14">
    <property type="entry name" value="ZINC FINGER CCCH DOMAIN-CONTAINING PROTEIN 59-RELATED"/>
    <property type="match status" value="1"/>
</dbReference>
<dbReference type="Pfam" id="PF00400">
    <property type="entry name" value="WD40"/>
    <property type="match status" value="1"/>
</dbReference>
<dbReference type="SUPFAM" id="SSF50978">
    <property type="entry name" value="WD40 repeat-like"/>
    <property type="match status" value="1"/>
</dbReference>
<dbReference type="Gramene" id="PRQ44787">
    <property type="protein sequence ID" value="PRQ44787"/>
    <property type="gene ID" value="RchiOBHm_Chr3g0483061"/>
</dbReference>
<proteinExistence type="predicted"/>
<sequence>MKFDKEMLFAGTDKGVILVWKAKGPFELVASLTGHTAIVVCLRIGSSATKLYSGLVDHTIKNCTIKVWHITEAGKFNLEVIYTHDVEHGIVALFVMYDAEVKPVLFCSSTDNSIRLYDLPSFNKRAILFGKQEV</sequence>
<dbReference type="SMART" id="SM00320">
    <property type="entry name" value="WD40"/>
    <property type="match status" value="2"/>
</dbReference>
<keyword evidence="2" id="KW-1185">Reference proteome</keyword>
<dbReference type="InterPro" id="IPR015943">
    <property type="entry name" value="WD40/YVTN_repeat-like_dom_sf"/>
</dbReference>
<dbReference type="InterPro" id="IPR001680">
    <property type="entry name" value="WD40_rpt"/>
</dbReference>
<dbReference type="PANTHER" id="PTHR44489">
    <property type="match status" value="1"/>
</dbReference>
<dbReference type="EMBL" id="PDCK01000041">
    <property type="protein sequence ID" value="PRQ44787.1"/>
    <property type="molecule type" value="Genomic_DNA"/>
</dbReference>
<gene>
    <name evidence="1" type="ORF">RchiOBHm_Chr3g0483061</name>
</gene>
<evidence type="ECO:0000313" key="2">
    <source>
        <dbReference type="Proteomes" id="UP000238479"/>
    </source>
</evidence>
<dbReference type="AlphaFoldDB" id="A0A2P6RED7"/>
<dbReference type="Proteomes" id="UP000238479">
    <property type="component" value="Chromosome 3"/>
</dbReference>
<accession>A0A2P6RED7</accession>
<name>A0A2P6RED7_ROSCH</name>
<organism evidence="1 2">
    <name type="scientific">Rosa chinensis</name>
    <name type="common">China rose</name>
    <dbReference type="NCBI Taxonomy" id="74649"/>
    <lineage>
        <taxon>Eukaryota</taxon>
        <taxon>Viridiplantae</taxon>
        <taxon>Streptophyta</taxon>
        <taxon>Embryophyta</taxon>
        <taxon>Tracheophyta</taxon>
        <taxon>Spermatophyta</taxon>
        <taxon>Magnoliopsida</taxon>
        <taxon>eudicotyledons</taxon>
        <taxon>Gunneridae</taxon>
        <taxon>Pentapetalae</taxon>
        <taxon>rosids</taxon>
        <taxon>fabids</taxon>
        <taxon>Rosales</taxon>
        <taxon>Rosaceae</taxon>
        <taxon>Rosoideae</taxon>
        <taxon>Rosoideae incertae sedis</taxon>
        <taxon>Rosa</taxon>
    </lineage>
</organism>
<protein>
    <submittedName>
        <fullName evidence="1">Putative transcription factor WD40-like family</fullName>
    </submittedName>
</protein>
<comment type="caution">
    <text evidence="1">The sequence shown here is derived from an EMBL/GenBank/DDBJ whole genome shotgun (WGS) entry which is preliminary data.</text>
</comment>
<dbReference type="Gene3D" id="2.130.10.10">
    <property type="entry name" value="YVTN repeat-like/Quinoprotein amine dehydrogenase"/>
    <property type="match status" value="1"/>
</dbReference>
<dbReference type="STRING" id="74649.A0A2P6RED7"/>
<reference evidence="1 2" key="1">
    <citation type="journal article" date="2018" name="Nat. Genet.">
        <title>The Rosa genome provides new insights in the design of modern roses.</title>
        <authorList>
            <person name="Bendahmane M."/>
        </authorList>
    </citation>
    <scope>NUCLEOTIDE SEQUENCE [LARGE SCALE GENOMIC DNA]</scope>
    <source>
        <strain evidence="2">cv. Old Blush</strain>
    </source>
</reference>
<dbReference type="InterPro" id="IPR036322">
    <property type="entry name" value="WD40_repeat_dom_sf"/>
</dbReference>